<reference evidence="2 3" key="1">
    <citation type="journal article" date="2011" name="Cell">
        <title>Insight into structure and assembly of the nuclear pore complex by utilizing the genome of a eukaryotic thermophile.</title>
        <authorList>
            <person name="Amlacher S."/>
            <person name="Sarges P."/>
            <person name="Flemming D."/>
            <person name="van Noort V."/>
            <person name="Kunze R."/>
            <person name="Devos D.P."/>
            <person name="Arumugam M."/>
            <person name="Bork P."/>
            <person name="Hurt E."/>
        </authorList>
    </citation>
    <scope>NUCLEOTIDE SEQUENCE [LARGE SCALE GENOMIC DNA]</scope>
    <source>
        <strain evidence="3">DSM 1495 / CBS 144.50 / IMI 039719</strain>
    </source>
</reference>
<dbReference type="OMA" id="IPKRREQ"/>
<keyword evidence="3" id="KW-1185">Reference proteome</keyword>
<evidence type="ECO:0000256" key="1">
    <source>
        <dbReference type="SAM" id="MobiDB-lite"/>
    </source>
</evidence>
<dbReference type="EMBL" id="GL988042">
    <property type="protein sequence ID" value="EGS20273.1"/>
    <property type="molecule type" value="Genomic_DNA"/>
</dbReference>
<feature type="compositionally biased region" description="Basic and acidic residues" evidence="1">
    <location>
        <begin position="98"/>
        <end position="108"/>
    </location>
</feature>
<protein>
    <submittedName>
        <fullName evidence="2">Uncharacterized protein</fullName>
    </submittedName>
</protein>
<dbReference type="RefSeq" id="XP_006694422.1">
    <property type="nucleotide sequence ID" value="XM_006694359.1"/>
</dbReference>
<feature type="compositionally biased region" description="Polar residues" evidence="1">
    <location>
        <begin position="37"/>
        <end position="83"/>
    </location>
</feature>
<dbReference type="AlphaFoldDB" id="G0S8S0"/>
<feature type="region of interest" description="Disordered" evidence="1">
    <location>
        <begin position="9"/>
        <end position="108"/>
    </location>
</feature>
<accession>G0S8S0</accession>
<sequence length="108" mass="11819">MSDILEAIKDILIPRRRSQATAETYDAQRRGPFADPNLTSQDTQQVRAAQATGNQTAERPQAQSRRGTRTSSVDSTSEYSQPSYPEVGEYAGTTTKPVHKEGGKYGLS</sequence>
<proteinExistence type="predicted"/>
<evidence type="ECO:0000313" key="2">
    <source>
        <dbReference type="EMBL" id="EGS20273.1"/>
    </source>
</evidence>
<dbReference type="HOGENOM" id="CLU_2249829_0_0_1"/>
<gene>
    <name evidence="2" type="ORF">CTHT_0040120</name>
</gene>
<dbReference type="OrthoDB" id="2590867at2759"/>
<organism evidence="3">
    <name type="scientific">Chaetomium thermophilum (strain DSM 1495 / CBS 144.50 / IMI 039719)</name>
    <name type="common">Thermochaetoides thermophila</name>
    <dbReference type="NCBI Taxonomy" id="759272"/>
    <lineage>
        <taxon>Eukaryota</taxon>
        <taxon>Fungi</taxon>
        <taxon>Dikarya</taxon>
        <taxon>Ascomycota</taxon>
        <taxon>Pezizomycotina</taxon>
        <taxon>Sordariomycetes</taxon>
        <taxon>Sordariomycetidae</taxon>
        <taxon>Sordariales</taxon>
        <taxon>Chaetomiaceae</taxon>
        <taxon>Thermochaetoides</taxon>
    </lineage>
</organism>
<evidence type="ECO:0000313" key="3">
    <source>
        <dbReference type="Proteomes" id="UP000008066"/>
    </source>
</evidence>
<dbReference type="Proteomes" id="UP000008066">
    <property type="component" value="Unassembled WGS sequence"/>
</dbReference>
<dbReference type="KEGG" id="cthr:CTHT_0040120"/>
<dbReference type="GeneID" id="18258050"/>
<name>G0S8S0_CHATD</name>